<gene>
    <name evidence="2" type="ORF">CNQ84_14555</name>
</gene>
<organism evidence="2 3">
    <name type="scientific">Pseudomonas abyssi</name>
    <dbReference type="NCBI Taxonomy" id="170540"/>
    <lineage>
        <taxon>Bacteria</taxon>
        <taxon>Pseudomonadati</taxon>
        <taxon>Pseudomonadota</taxon>
        <taxon>Gammaproteobacteria</taxon>
        <taxon>Pseudomonadales</taxon>
        <taxon>Pseudomonadaceae</taxon>
        <taxon>Pseudomonas</taxon>
    </lineage>
</organism>
<comment type="caution">
    <text evidence="2">The sequence shown here is derived from an EMBL/GenBank/DDBJ whole genome shotgun (WGS) entry which is preliminary data.</text>
</comment>
<evidence type="ECO:0000313" key="2">
    <source>
        <dbReference type="EMBL" id="PBK03483.1"/>
    </source>
</evidence>
<evidence type="ECO:0000256" key="1">
    <source>
        <dbReference type="SAM" id="MobiDB-lite"/>
    </source>
</evidence>
<reference evidence="2 3" key="1">
    <citation type="submission" date="2017-09" db="EMBL/GenBank/DDBJ databases">
        <title>Pseudomonas abyssi sp. nov. isolated from Abyssopelagic Water.</title>
        <authorList>
            <person name="Wei Y."/>
        </authorList>
    </citation>
    <scope>NUCLEOTIDE SEQUENCE [LARGE SCALE GENOMIC DNA]</scope>
    <source>
        <strain evidence="2 3">MT5</strain>
    </source>
</reference>
<dbReference type="Pfam" id="PF11162">
    <property type="entry name" value="DUF2946"/>
    <property type="match status" value="1"/>
</dbReference>
<dbReference type="EMBL" id="NTMR01000019">
    <property type="protein sequence ID" value="PBK03483.1"/>
    <property type="molecule type" value="Genomic_DNA"/>
</dbReference>
<proteinExistence type="predicted"/>
<sequence>MAPNLARSARIARMNLTRDNRLSLALVLYLCTLVSLLTCGFHQGQMSGQHLSGAGVVFCNLGSDSLGVDLDDHQQHQMNDMQASCPLCSSLGHGTAVAMHGWSLDYLPASPVSAPPSGQWARPPPRYSWPSINPRASPSPLDAAPRAV</sequence>
<accession>A0A2A3MFA8</accession>
<evidence type="ECO:0000313" key="3">
    <source>
        <dbReference type="Proteomes" id="UP000242313"/>
    </source>
</evidence>
<dbReference type="AlphaFoldDB" id="A0A2A3MFA8"/>
<keyword evidence="3" id="KW-1185">Reference proteome</keyword>
<dbReference type="Proteomes" id="UP000242313">
    <property type="component" value="Unassembled WGS sequence"/>
</dbReference>
<evidence type="ECO:0008006" key="4">
    <source>
        <dbReference type="Google" id="ProtNLM"/>
    </source>
</evidence>
<protein>
    <recommendedName>
        <fullName evidence="4">DUF2946 domain-containing protein</fullName>
    </recommendedName>
</protein>
<dbReference type="InterPro" id="IPR021333">
    <property type="entry name" value="DUF2946"/>
</dbReference>
<name>A0A2A3MFA8_9PSED</name>
<feature type="region of interest" description="Disordered" evidence="1">
    <location>
        <begin position="114"/>
        <end position="148"/>
    </location>
</feature>